<dbReference type="eggNOG" id="COG2270">
    <property type="taxonomic scope" value="Bacteria"/>
</dbReference>
<keyword evidence="6" id="KW-1185">Reference proteome</keyword>
<dbReference type="Proteomes" id="UP000035100">
    <property type="component" value="Unassembled WGS sequence"/>
</dbReference>
<accession>A0A0D0QC15</accession>
<dbReference type="Gene3D" id="1.20.1250.20">
    <property type="entry name" value="MFS general substrate transporter like domains"/>
    <property type="match status" value="2"/>
</dbReference>
<dbReference type="GO" id="GO:0022857">
    <property type="term" value="F:transmembrane transporter activity"/>
    <property type="evidence" value="ECO:0007669"/>
    <property type="project" value="InterPro"/>
</dbReference>
<proteinExistence type="predicted"/>
<dbReference type="InterPro" id="IPR036259">
    <property type="entry name" value="MFS_trans_sf"/>
</dbReference>
<evidence type="ECO:0000256" key="2">
    <source>
        <dbReference type="ARBA" id="ARBA00022989"/>
    </source>
</evidence>
<feature type="transmembrane region" description="Helical" evidence="4">
    <location>
        <begin position="157"/>
        <end position="176"/>
    </location>
</feature>
<comment type="caution">
    <text evidence="5">The sequence shown here is derived from an EMBL/GenBank/DDBJ whole genome shotgun (WGS) entry which is preliminary data.</text>
</comment>
<dbReference type="Pfam" id="PF07690">
    <property type="entry name" value="MFS_1"/>
    <property type="match status" value="1"/>
</dbReference>
<keyword evidence="3 4" id="KW-0472">Membrane</keyword>
<evidence type="ECO:0000256" key="3">
    <source>
        <dbReference type="ARBA" id="ARBA00023136"/>
    </source>
</evidence>
<name>A0A0D0QC15_9RHOB</name>
<dbReference type="SUPFAM" id="SSF103473">
    <property type="entry name" value="MFS general substrate transporter"/>
    <property type="match status" value="1"/>
</dbReference>
<dbReference type="PANTHER" id="PTHR23526:SF2">
    <property type="entry name" value="MAJOR FACILITATOR SUPERFAMILY (MFS) PROFILE DOMAIN-CONTAINING PROTEIN"/>
    <property type="match status" value="1"/>
</dbReference>
<evidence type="ECO:0000313" key="6">
    <source>
        <dbReference type="Proteomes" id="UP000035100"/>
    </source>
</evidence>
<feature type="transmembrane region" description="Helical" evidence="4">
    <location>
        <begin position="428"/>
        <end position="449"/>
    </location>
</feature>
<dbReference type="PANTHER" id="PTHR23526">
    <property type="entry name" value="INTEGRAL MEMBRANE TRANSPORT PROTEIN-RELATED"/>
    <property type="match status" value="1"/>
</dbReference>
<protein>
    <submittedName>
        <fullName evidence="5">Arabinose efflux permease</fullName>
    </submittedName>
</protein>
<dbReference type="PATRIC" id="fig|1123501.6.peg.2881"/>
<dbReference type="AlphaFoldDB" id="A0A0D0QC15"/>
<evidence type="ECO:0000256" key="4">
    <source>
        <dbReference type="SAM" id="Phobius"/>
    </source>
</evidence>
<feature type="transmembrane region" description="Helical" evidence="4">
    <location>
        <begin position="225"/>
        <end position="245"/>
    </location>
</feature>
<keyword evidence="2 4" id="KW-1133">Transmembrane helix</keyword>
<sequence length="456" mass="46056">MRSRAGDRQRLDLTAGWAKSGGMTSARPFLDHEFDESLFTTLAGQAGGSDLTDHAEAAEPANGLRHLAALSASKVADGLIDPKLVLSWLLTHLGAGAGVTGLLVPVREAGALLPQLFAARPVHRMARRKWAWAGGAFVQGAAAAGIALAGWTMAGAAAGWTILGLLALLAVARSVCSVSYKDLLGKTVGKTRRGAVTGAASSAASGAVILFALALMTGIANREGLVLGAIALAALAWVSAAVVMARLDEEDRLGTGGDTPLGQLALLWRRPQLGRFVLARLLLVGTALAPPYLVILASTAGDGALEALGALVLASAAASLLSSFVWGRLSDRSSRKVLILSGVAGGVALALALGLHAAGLAGRYWAMPAVLFVLMIAYHGVRQGRSTYLVDRAGEGDRATYTAVANTAVGVGLLAAGAGAAALASWGVALVIGVFAVMCGAGAALALGLDEVEEGA</sequence>
<reference evidence="5 6" key="1">
    <citation type="submission" date="2013-01" db="EMBL/GenBank/DDBJ databases">
        <authorList>
            <person name="Fiebig A."/>
            <person name="Goeker M."/>
            <person name="Klenk H.-P.P."/>
        </authorList>
    </citation>
    <scope>NUCLEOTIDE SEQUENCE [LARGE SCALE GENOMIC DNA]</scope>
    <source>
        <strain evidence="5 6">DSM 24838</strain>
    </source>
</reference>
<feature type="transmembrane region" description="Helical" evidence="4">
    <location>
        <begin position="277"/>
        <end position="295"/>
    </location>
</feature>
<keyword evidence="1 4" id="KW-0812">Transmembrane</keyword>
<dbReference type="InterPro" id="IPR011701">
    <property type="entry name" value="MFS"/>
</dbReference>
<feature type="transmembrane region" description="Helical" evidence="4">
    <location>
        <begin position="401"/>
        <end position="422"/>
    </location>
</feature>
<feature type="transmembrane region" description="Helical" evidence="4">
    <location>
        <begin position="307"/>
        <end position="326"/>
    </location>
</feature>
<feature type="transmembrane region" description="Helical" evidence="4">
    <location>
        <begin position="130"/>
        <end position="151"/>
    </location>
</feature>
<dbReference type="EMBL" id="AONG01000013">
    <property type="protein sequence ID" value="KIQ68498.1"/>
    <property type="molecule type" value="Genomic_DNA"/>
</dbReference>
<feature type="transmembrane region" description="Helical" evidence="4">
    <location>
        <begin position="364"/>
        <end position="381"/>
    </location>
</feature>
<evidence type="ECO:0000256" key="1">
    <source>
        <dbReference type="ARBA" id="ARBA00022692"/>
    </source>
</evidence>
<feature type="transmembrane region" description="Helical" evidence="4">
    <location>
        <begin position="196"/>
        <end position="219"/>
    </location>
</feature>
<dbReference type="STRING" id="1123501.Wenmar_02768"/>
<evidence type="ECO:0000313" key="5">
    <source>
        <dbReference type="EMBL" id="KIQ68498.1"/>
    </source>
</evidence>
<dbReference type="InterPro" id="IPR052528">
    <property type="entry name" value="Sugar_transport-like"/>
</dbReference>
<organism evidence="5 6">
    <name type="scientific">Wenxinia marina DSM 24838</name>
    <dbReference type="NCBI Taxonomy" id="1123501"/>
    <lineage>
        <taxon>Bacteria</taxon>
        <taxon>Pseudomonadati</taxon>
        <taxon>Pseudomonadota</taxon>
        <taxon>Alphaproteobacteria</taxon>
        <taxon>Rhodobacterales</taxon>
        <taxon>Roseobacteraceae</taxon>
        <taxon>Wenxinia</taxon>
    </lineage>
</organism>
<feature type="transmembrane region" description="Helical" evidence="4">
    <location>
        <begin position="338"/>
        <end position="358"/>
    </location>
</feature>
<gene>
    <name evidence="5" type="ORF">Wenmar_02768</name>
</gene>